<sequence length="107" mass="12979">MIRTDNGPQFISHAFQTGVDTIKIEHERIPPKTPNMNAHIEAFHRILEDECLSRFQFETYEDAYREVSKFMKFYNERRMHSSILDLSPQEFYKKQRNEKLEIKEIRL</sequence>
<proteinExistence type="predicted"/>
<dbReference type="Proteomes" id="UP000198935">
    <property type="component" value="Unassembled WGS sequence"/>
</dbReference>
<dbReference type="InterPro" id="IPR036397">
    <property type="entry name" value="RNaseH_sf"/>
</dbReference>
<dbReference type="GO" id="GO:0015074">
    <property type="term" value="P:DNA integration"/>
    <property type="evidence" value="ECO:0007669"/>
    <property type="project" value="InterPro"/>
</dbReference>
<dbReference type="Pfam" id="PF13683">
    <property type="entry name" value="rve_3"/>
    <property type="match status" value="1"/>
</dbReference>
<evidence type="ECO:0000313" key="2">
    <source>
        <dbReference type="EMBL" id="SDX98663.1"/>
    </source>
</evidence>
<keyword evidence="3" id="KW-1185">Reference proteome</keyword>
<dbReference type="PROSITE" id="PS50994">
    <property type="entry name" value="INTEGRASE"/>
    <property type="match status" value="1"/>
</dbReference>
<name>A0A1H3G5Q7_9BACI</name>
<dbReference type="PANTHER" id="PTHR47515">
    <property type="entry name" value="LOW CALCIUM RESPONSE LOCUS PROTEIN T"/>
    <property type="match status" value="1"/>
</dbReference>
<feature type="domain" description="Integrase catalytic" evidence="1">
    <location>
        <begin position="1"/>
        <end position="96"/>
    </location>
</feature>
<organism evidence="2 3">
    <name type="scientific">Evansella caseinilytica</name>
    <dbReference type="NCBI Taxonomy" id="1503961"/>
    <lineage>
        <taxon>Bacteria</taxon>
        <taxon>Bacillati</taxon>
        <taxon>Bacillota</taxon>
        <taxon>Bacilli</taxon>
        <taxon>Bacillales</taxon>
        <taxon>Bacillaceae</taxon>
        <taxon>Evansella</taxon>
    </lineage>
</organism>
<dbReference type="SUPFAM" id="SSF53098">
    <property type="entry name" value="Ribonuclease H-like"/>
    <property type="match status" value="1"/>
</dbReference>
<dbReference type="InterPro" id="IPR001584">
    <property type="entry name" value="Integrase_cat-core"/>
</dbReference>
<dbReference type="InterPro" id="IPR012337">
    <property type="entry name" value="RNaseH-like_sf"/>
</dbReference>
<accession>A0A1H3G5Q7</accession>
<gene>
    <name evidence="2" type="ORF">SAMN05421736_10180</name>
</gene>
<dbReference type="PANTHER" id="PTHR47515:SF1">
    <property type="entry name" value="BLR2054 PROTEIN"/>
    <property type="match status" value="1"/>
</dbReference>
<protein>
    <submittedName>
        <fullName evidence="2">Putative transposase</fullName>
    </submittedName>
</protein>
<dbReference type="GO" id="GO:0003676">
    <property type="term" value="F:nucleic acid binding"/>
    <property type="evidence" value="ECO:0007669"/>
    <property type="project" value="InterPro"/>
</dbReference>
<reference evidence="3" key="1">
    <citation type="submission" date="2016-10" db="EMBL/GenBank/DDBJ databases">
        <authorList>
            <person name="Varghese N."/>
            <person name="Submissions S."/>
        </authorList>
    </citation>
    <scope>NUCLEOTIDE SEQUENCE [LARGE SCALE GENOMIC DNA]</scope>
    <source>
        <strain evidence="3">SP</strain>
    </source>
</reference>
<dbReference type="Gene3D" id="3.30.420.10">
    <property type="entry name" value="Ribonuclease H-like superfamily/Ribonuclease H"/>
    <property type="match status" value="1"/>
</dbReference>
<dbReference type="AlphaFoldDB" id="A0A1H3G5Q7"/>
<dbReference type="STRING" id="1503961.SAMN05421736_10180"/>
<dbReference type="EMBL" id="FNPI01000001">
    <property type="protein sequence ID" value="SDX98663.1"/>
    <property type="molecule type" value="Genomic_DNA"/>
</dbReference>
<evidence type="ECO:0000259" key="1">
    <source>
        <dbReference type="PROSITE" id="PS50994"/>
    </source>
</evidence>
<evidence type="ECO:0000313" key="3">
    <source>
        <dbReference type="Proteomes" id="UP000198935"/>
    </source>
</evidence>